<dbReference type="GO" id="GO:0008168">
    <property type="term" value="F:methyltransferase activity"/>
    <property type="evidence" value="ECO:0007669"/>
    <property type="project" value="UniProtKB-KW"/>
</dbReference>
<dbReference type="InterPro" id="IPR003356">
    <property type="entry name" value="DNA_methylase_A-5"/>
</dbReference>
<protein>
    <submittedName>
        <fullName evidence="2">N-6 DNA methylase</fullName>
    </submittedName>
</protein>
<gene>
    <name evidence="2" type="ORF">QP939_26355</name>
</gene>
<dbReference type="Pfam" id="PF02384">
    <property type="entry name" value="N6_Mtase"/>
    <property type="match status" value="1"/>
</dbReference>
<evidence type="ECO:0000313" key="3">
    <source>
        <dbReference type="Proteomes" id="UP001227101"/>
    </source>
</evidence>
<organism evidence="2 3">
    <name type="scientific">Amycolatopsis nalaikhensis</name>
    <dbReference type="NCBI Taxonomy" id="715472"/>
    <lineage>
        <taxon>Bacteria</taxon>
        <taxon>Bacillati</taxon>
        <taxon>Actinomycetota</taxon>
        <taxon>Actinomycetes</taxon>
        <taxon>Pseudonocardiales</taxon>
        <taxon>Pseudonocardiaceae</taxon>
        <taxon>Amycolatopsis</taxon>
    </lineage>
</organism>
<keyword evidence="3" id="KW-1185">Reference proteome</keyword>
<sequence>MSERNHGGVGSSGNTPINAEVHALKIAVEVASAWYKGRGIDGPEVALGTVATIATAGLLVDRPERLAAGMKSATPEGFVDIARQVWAATIMRRPDVAQWVHPLLYWLFTDIGARGREQVKRTADAALNAGQLELTATERRFDCDLLGPVLGALRSRTETRVNAQMYTPGDIASALIAVTLGDLKPGQTFCDDTVGTGGLFRVAAQVVRSRGVDPADMLWFGADVDELAVAATAVNGLIWGLGPRVFLHVGEILADPNWADKASRRRAVFLGQIERLNAGMAALDFLKNL</sequence>
<evidence type="ECO:0000313" key="2">
    <source>
        <dbReference type="EMBL" id="WIV61881.1"/>
    </source>
</evidence>
<dbReference type="EMBL" id="CP127173">
    <property type="protein sequence ID" value="WIV61881.1"/>
    <property type="molecule type" value="Genomic_DNA"/>
</dbReference>
<keyword evidence="2" id="KW-0808">Transferase</keyword>
<dbReference type="Proteomes" id="UP001227101">
    <property type="component" value="Chromosome"/>
</dbReference>
<name>A0ABY8Y1U3_9PSEU</name>
<dbReference type="SUPFAM" id="SSF53335">
    <property type="entry name" value="S-adenosyl-L-methionine-dependent methyltransferases"/>
    <property type="match status" value="1"/>
</dbReference>
<dbReference type="Gene3D" id="3.40.50.150">
    <property type="entry name" value="Vaccinia Virus protein VP39"/>
    <property type="match status" value="1"/>
</dbReference>
<evidence type="ECO:0000259" key="1">
    <source>
        <dbReference type="Pfam" id="PF02384"/>
    </source>
</evidence>
<keyword evidence="2" id="KW-0489">Methyltransferase</keyword>
<accession>A0ABY8Y1U3</accession>
<dbReference type="InterPro" id="IPR029063">
    <property type="entry name" value="SAM-dependent_MTases_sf"/>
</dbReference>
<dbReference type="GO" id="GO:0032259">
    <property type="term" value="P:methylation"/>
    <property type="evidence" value="ECO:0007669"/>
    <property type="project" value="UniProtKB-KW"/>
</dbReference>
<reference evidence="2 3" key="1">
    <citation type="submission" date="2023-06" db="EMBL/GenBank/DDBJ databases">
        <authorList>
            <person name="Oyuntsetseg B."/>
            <person name="Kim S.B."/>
        </authorList>
    </citation>
    <scope>NUCLEOTIDE SEQUENCE [LARGE SCALE GENOMIC DNA]</scope>
    <source>
        <strain evidence="2 3">2-2</strain>
    </source>
</reference>
<feature type="domain" description="DNA methylase adenine-specific" evidence="1">
    <location>
        <begin position="159"/>
        <end position="259"/>
    </location>
</feature>
<proteinExistence type="predicted"/>
<dbReference type="RefSeq" id="WP_285459582.1">
    <property type="nucleotide sequence ID" value="NZ_CP127173.1"/>
</dbReference>